<feature type="domain" description="Translation initiation factor 3 N-terminal" evidence="9">
    <location>
        <begin position="12"/>
        <end position="80"/>
    </location>
</feature>
<organism evidence="10 11">
    <name type="scientific">Candidatus Portnoybacteria bacterium CG23_combo_of_CG06-09_8_20_14_all_37_13</name>
    <dbReference type="NCBI Taxonomy" id="1974819"/>
    <lineage>
        <taxon>Bacteria</taxon>
        <taxon>Candidatus Portnoyibacteriota</taxon>
    </lineage>
</organism>
<proteinExistence type="inferred from homology"/>
<dbReference type="GO" id="GO:0005737">
    <property type="term" value="C:cytoplasm"/>
    <property type="evidence" value="ECO:0007669"/>
    <property type="project" value="UniProtKB-SubCell"/>
</dbReference>
<evidence type="ECO:0000259" key="8">
    <source>
        <dbReference type="Pfam" id="PF00707"/>
    </source>
</evidence>
<dbReference type="Proteomes" id="UP000231480">
    <property type="component" value="Unassembled WGS sequence"/>
</dbReference>
<dbReference type="PANTHER" id="PTHR10938">
    <property type="entry name" value="TRANSLATION INITIATION FACTOR IF-3"/>
    <property type="match status" value="1"/>
</dbReference>
<dbReference type="AlphaFoldDB" id="A0A2G9YC86"/>
<dbReference type="InterPro" id="IPR019814">
    <property type="entry name" value="Translation_initiation_fac_3_N"/>
</dbReference>
<dbReference type="EMBL" id="PCRH01000071">
    <property type="protein sequence ID" value="PIP16824.1"/>
    <property type="molecule type" value="Genomic_DNA"/>
</dbReference>
<accession>A0A2G9YC86</accession>
<evidence type="ECO:0000256" key="5">
    <source>
        <dbReference type="NCBIfam" id="TIGR00168"/>
    </source>
</evidence>
<dbReference type="InterPro" id="IPR001288">
    <property type="entry name" value="Translation_initiation_fac_3"/>
</dbReference>
<evidence type="ECO:0000313" key="10">
    <source>
        <dbReference type="EMBL" id="PIP16824.1"/>
    </source>
</evidence>
<dbReference type="GO" id="GO:0043022">
    <property type="term" value="F:ribosome binding"/>
    <property type="evidence" value="ECO:0007669"/>
    <property type="project" value="TreeGrafter"/>
</dbReference>
<evidence type="ECO:0000256" key="6">
    <source>
        <dbReference type="RuleBase" id="RU000646"/>
    </source>
</evidence>
<evidence type="ECO:0000256" key="4">
    <source>
        <dbReference type="HAMAP-Rule" id="MF_00080"/>
    </source>
</evidence>
<dbReference type="SUPFAM" id="SSF55200">
    <property type="entry name" value="Translation initiation factor IF3, C-terminal domain"/>
    <property type="match status" value="1"/>
</dbReference>
<protein>
    <recommendedName>
        <fullName evidence="4 5">Translation initiation factor IF-3</fullName>
    </recommendedName>
</protein>
<dbReference type="GO" id="GO:0003743">
    <property type="term" value="F:translation initiation factor activity"/>
    <property type="evidence" value="ECO:0007669"/>
    <property type="project" value="UniProtKB-UniRule"/>
</dbReference>
<evidence type="ECO:0000256" key="1">
    <source>
        <dbReference type="ARBA" id="ARBA00005439"/>
    </source>
</evidence>
<dbReference type="HAMAP" id="MF_00080">
    <property type="entry name" value="IF_3"/>
    <property type="match status" value="1"/>
</dbReference>
<dbReference type="InterPro" id="IPR019815">
    <property type="entry name" value="Translation_initiation_fac_3_C"/>
</dbReference>
<evidence type="ECO:0000256" key="7">
    <source>
        <dbReference type="SAM" id="MobiDB-lite"/>
    </source>
</evidence>
<dbReference type="NCBIfam" id="TIGR00168">
    <property type="entry name" value="infC"/>
    <property type="match status" value="1"/>
</dbReference>
<dbReference type="Gene3D" id="3.30.110.10">
    <property type="entry name" value="Translation initiation factor 3 (IF-3), C-terminal domain"/>
    <property type="match status" value="1"/>
</dbReference>
<dbReference type="InterPro" id="IPR019813">
    <property type="entry name" value="Translation_initiation_fac3_CS"/>
</dbReference>
<feature type="region of interest" description="Disordered" evidence="7">
    <location>
        <begin position="166"/>
        <end position="197"/>
    </location>
</feature>
<dbReference type="InterPro" id="IPR036787">
    <property type="entry name" value="T_IF-3_N_sf"/>
</dbReference>
<evidence type="ECO:0000259" key="9">
    <source>
        <dbReference type="Pfam" id="PF05198"/>
    </source>
</evidence>
<sequence length="197" mass="22763">MKTRLIQKNPRVNNQIKLSQIRLIDENGQNLGIVETDKALEIAREKGLDLIEIAPNVRPPVCRIMDYGKYQYQKSREERQQKTKQKKIEIKGVRISLRTGQHDLEVKVKQANKFLDRGHKVKIEMILRGREKALLAIAKEKLNKFIELISPDIEIEKEAERQPRGLSVMVIKPHAKTSRESNLHTEQTGSAQSKQNE</sequence>
<dbReference type="GO" id="GO:0032790">
    <property type="term" value="P:ribosome disassembly"/>
    <property type="evidence" value="ECO:0007669"/>
    <property type="project" value="TreeGrafter"/>
</dbReference>
<keyword evidence="3 4" id="KW-0648">Protein biosynthesis</keyword>
<dbReference type="Pfam" id="PF05198">
    <property type="entry name" value="IF3_N"/>
    <property type="match status" value="1"/>
</dbReference>
<keyword evidence="2 4" id="KW-0396">Initiation factor</keyword>
<dbReference type="Gene3D" id="3.10.20.80">
    <property type="entry name" value="Translation initiation factor 3 (IF-3), N-terminal domain"/>
    <property type="match status" value="1"/>
</dbReference>
<gene>
    <name evidence="4" type="primary">infC</name>
    <name evidence="10" type="ORF">COX44_03325</name>
</gene>
<evidence type="ECO:0000256" key="2">
    <source>
        <dbReference type="ARBA" id="ARBA00022540"/>
    </source>
</evidence>
<dbReference type="PANTHER" id="PTHR10938:SF0">
    <property type="entry name" value="TRANSLATION INITIATION FACTOR IF-3, MITOCHONDRIAL"/>
    <property type="match status" value="1"/>
</dbReference>
<comment type="subcellular location">
    <subcellularLocation>
        <location evidence="4 6">Cytoplasm</location>
    </subcellularLocation>
</comment>
<keyword evidence="4" id="KW-0963">Cytoplasm</keyword>
<comment type="subunit">
    <text evidence="4 6">Monomer.</text>
</comment>
<evidence type="ECO:0000256" key="3">
    <source>
        <dbReference type="ARBA" id="ARBA00022917"/>
    </source>
</evidence>
<comment type="caution">
    <text evidence="10">The sequence shown here is derived from an EMBL/GenBank/DDBJ whole genome shotgun (WGS) entry which is preliminary data.</text>
</comment>
<name>A0A2G9YC86_9BACT</name>
<dbReference type="Pfam" id="PF00707">
    <property type="entry name" value="IF3_C"/>
    <property type="match status" value="1"/>
</dbReference>
<feature type="compositionally biased region" description="Polar residues" evidence="7">
    <location>
        <begin position="184"/>
        <end position="197"/>
    </location>
</feature>
<feature type="domain" description="Translation initiation factor 3 C-terminal" evidence="8">
    <location>
        <begin position="88"/>
        <end position="170"/>
    </location>
</feature>
<dbReference type="InterPro" id="IPR036788">
    <property type="entry name" value="T_IF-3_C_sf"/>
</dbReference>
<reference evidence="10 11" key="1">
    <citation type="submission" date="2017-09" db="EMBL/GenBank/DDBJ databases">
        <title>Depth-based differentiation of microbial function through sediment-hosted aquifers and enrichment of novel symbionts in the deep terrestrial subsurface.</title>
        <authorList>
            <person name="Probst A.J."/>
            <person name="Ladd B."/>
            <person name="Jarett J.K."/>
            <person name="Geller-Mcgrath D.E."/>
            <person name="Sieber C.M."/>
            <person name="Emerson J.B."/>
            <person name="Anantharaman K."/>
            <person name="Thomas B.C."/>
            <person name="Malmstrom R."/>
            <person name="Stieglmeier M."/>
            <person name="Klingl A."/>
            <person name="Woyke T."/>
            <person name="Ryan C.M."/>
            <person name="Banfield J.F."/>
        </authorList>
    </citation>
    <scope>NUCLEOTIDE SEQUENCE [LARGE SCALE GENOMIC DNA]</scope>
    <source>
        <strain evidence="10">CG23_combo_of_CG06-09_8_20_14_all_37_13</strain>
    </source>
</reference>
<dbReference type="SUPFAM" id="SSF54364">
    <property type="entry name" value="Translation initiation factor IF3, N-terminal domain"/>
    <property type="match status" value="1"/>
</dbReference>
<dbReference type="PROSITE" id="PS00938">
    <property type="entry name" value="IF3"/>
    <property type="match status" value="1"/>
</dbReference>
<comment type="function">
    <text evidence="4 6">IF-3 binds to the 30S ribosomal subunit and shifts the equilibrium between 70S ribosomes and their 50S and 30S subunits in favor of the free subunits, thus enhancing the availability of 30S subunits on which protein synthesis initiation begins.</text>
</comment>
<comment type="similarity">
    <text evidence="1 4 6">Belongs to the IF-3 family.</text>
</comment>
<dbReference type="FunFam" id="3.10.20.80:FF:000001">
    <property type="entry name" value="Translation initiation factor IF-3"/>
    <property type="match status" value="1"/>
</dbReference>
<evidence type="ECO:0000313" key="11">
    <source>
        <dbReference type="Proteomes" id="UP000231480"/>
    </source>
</evidence>